<accession>A0A250JGH0</accession>
<dbReference type="RefSeq" id="WP_095990469.1">
    <property type="nucleotide sequence ID" value="NZ_CP022098.1"/>
</dbReference>
<protein>
    <submittedName>
        <fullName evidence="1">Uncharacterized protein</fullName>
    </submittedName>
</protein>
<dbReference type="KEGG" id="cfus:CYFUS_008474"/>
<organism evidence="1 2">
    <name type="scientific">Cystobacter fuscus</name>
    <dbReference type="NCBI Taxonomy" id="43"/>
    <lineage>
        <taxon>Bacteria</taxon>
        <taxon>Pseudomonadati</taxon>
        <taxon>Myxococcota</taxon>
        <taxon>Myxococcia</taxon>
        <taxon>Myxococcales</taxon>
        <taxon>Cystobacterineae</taxon>
        <taxon>Archangiaceae</taxon>
        <taxon>Cystobacter</taxon>
    </lineage>
</organism>
<name>A0A250JGH0_9BACT</name>
<reference evidence="1 2" key="1">
    <citation type="submission" date="2017-06" db="EMBL/GenBank/DDBJ databases">
        <title>Sequencing and comparative analysis of myxobacterial genomes.</title>
        <authorList>
            <person name="Rupp O."/>
            <person name="Goesmann A."/>
            <person name="Sogaard-Andersen L."/>
        </authorList>
    </citation>
    <scope>NUCLEOTIDE SEQUENCE [LARGE SCALE GENOMIC DNA]</scope>
    <source>
        <strain evidence="1 2">DSM 52655</strain>
    </source>
</reference>
<evidence type="ECO:0000313" key="1">
    <source>
        <dbReference type="EMBL" id="ATB42995.1"/>
    </source>
</evidence>
<dbReference type="InterPro" id="IPR046560">
    <property type="entry name" value="DUF6714"/>
</dbReference>
<dbReference type="EMBL" id="CP022098">
    <property type="protein sequence ID" value="ATB42995.1"/>
    <property type="molecule type" value="Genomic_DNA"/>
</dbReference>
<dbReference type="Pfam" id="PF20461">
    <property type="entry name" value="DUF6714"/>
    <property type="match status" value="1"/>
</dbReference>
<dbReference type="Proteomes" id="UP000217257">
    <property type="component" value="Chromosome"/>
</dbReference>
<proteinExistence type="predicted"/>
<sequence>METVRLDALRSQIESAFDHAHPPAEDRIGYNPDDWESAELSQAFKGRHWKDLSLAELQYHSISFTSSEGFRYYLPAYLMGALADYGNLMPHTVYGLTLPEGTSSQDEKLRHWQLERFDGLSSAQKHAVRCFLEYARDEASSYFTQGQAPSLALARYWGRF</sequence>
<gene>
    <name evidence="1" type="ORF">CYFUS_008474</name>
</gene>
<evidence type="ECO:0000313" key="2">
    <source>
        <dbReference type="Proteomes" id="UP000217257"/>
    </source>
</evidence>
<dbReference type="AlphaFoldDB" id="A0A250JGH0"/>